<protein>
    <submittedName>
        <fullName evidence="1">Uncharacterized protein</fullName>
    </submittedName>
</protein>
<dbReference type="Proteomes" id="UP000661112">
    <property type="component" value="Unassembled WGS sequence"/>
</dbReference>
<sequence length="212" mass="24291">MAIVGNTSLWADTFPDYLIPDILDLVLSAWEVFSKPKIDDHEVPITKRFRAILRQQRDLVRLPVIIDREIPEDDLATGTEKGRIDLRFISIERCREDVYFSFECKRLNVISKDGIRQSLAKDYVVDGMMRYITSQYASRLLCGGMIGYIMNSDSKTAIKAVDSQVKTQCKELRISPPSGLCQSSIKENHPHIKETAHILSRQFVIHHVFLPL</sequence>
<proteinExistence type="predicted"/>
<evidence type="ECO:0000313" key="2">
    <source>
        <dbReference type="Proteomes" id="UP000661112"/>
    </source>
</evidence>
<accession>A0ABR8D9U6</accession>
<evidence type="ECO:0000313" key="1">
    <source>
        <dbReference type="EMBL" id="MBD2503351.1"/>
    </source>
</evidence>
<keyword evidence="2" id="KW-1185">Reference proteome</keyword>
<reference evidence="1 2" key="1">
    <citation type="journal article" date="2020" name="ISME J.">
        <title>Comparative genomics reveals insights into cyanobacterial evolution and habitat adaptation.</title>
        <authorList>
            <person name="Chen M.Y."/>
            <person name="Teng W.K."/>
            <person name="Zhao L."/>
            <person name="Hu C.X."/>
            <person name="Zhou Y.K."/>
            <person name="Han B.P."/>
            <person name="Song L.R."/>
            <person name="Shu W.S."/>
        </authorList>
    </citation>
    <scope>NUCLEOTIDE SEQUENCE [LARGE SCALE GENOMIC DNA]</scope>
    <source>
        <strain evidence="1 2">FACHB-119</strain>
    </source>
</reference>
<dbReference type="EMBL" id="JACJSG010000034">
    <property type="protein sequence ID" value="MBD2503351.1"/>
    <property type="molecule type" value="Genomic_DNA"/>
</dbReference>
<gene>
    <name evidence="1" type="ORF">H6G83_22565</name>
</gene>
<comment type="caution">
    <text evidence="1">The sequence shown here is derived from an EMBL/GenBank/DDBJ whole genome shotgun (WGS) entry which is preliminary data.</text>
</comment>
<organism evidence="1 2">
    <name type="scientific">Anabaena azotica FACHB-119</name>
    <dbReference type="NCBI Taxonomy" id="947527"/>
    <lineage>
        <taxon>Bacteria</taxon>
        <taxon>Bacillati</taxon>
        <taxon>Cyanobacteriota</taxon>
        <taxon>Cyanophyceae</taxon>
        <taxon>Nostocales</taxon>
        <taxon>Nostocaceae</taxon>
        <taxon>Anabaena</taxon>
        <taxon>Anabaena azotica</taxon>
    </lineage>
</organism>
<name>A0ABR8D9U6_9NOST</name>
<dbReference type="RefSeq" id="WP_190476212.1">
    <property type="nucleotide sequence ID" value="NZ_JACJSG010000034.1"/>
</dbReference>